<protein>
    <submittedName>
        <fullName evidence="2">Uncharacterized protein</fullName>
    </submittedName>
</protein>
<name>A0A7S3DBT4_9EUKA</name>
<dbReference type="AlphaFoldDB" id="A0A7S3DBT4"/>
<keyword evidence="1" id="KW-0472">Membrane</keyword>
<feature type="transmembrane region" description="Helical" evidence="1">
    <location>
        <begin position="20"/>
        <end position="46"/>
    </location>
</feature>
<sequence>MHISSTASSSQYCDLSRLSLLIAFFCFALPCSLFLLSAIFSSFFAIRSAMAESTLDVDFRLLRTSTLPSSDPTTTLSLSRSDLLLPAIASVYTTREYEQRRSPHLRPA</sequence>
<organism evidence="2">
    <name type="scientific">Palpitomonas bilix</name>
    <dbReference type="NCBI Taxonomy" id="652834"/>
    <lineage>
        <taxon>Eukaryota</taxon>
        <taxon>Eukaryota incertae sedis</taxon>
    </lineage>
</organism>
<accession>A0A7S3DBT4</accession>
<keyword evidence="1" id="KW-0812">Transmembrane</keyword>
<gene>
    <name evidence="2" type="ORF">PBIL07802_LOCUS15178</name>
</gene>
<evidence type="ECO:0000313" key="2">
    <source>
        <dbReference type="EMBL" id="CAE0252947.1"/>
    </source>
</evidence>
<dbReference type="EMBL" id="HBIB01023152">
    <property type="protein sequence ID" value="CAE0252947.1"/>
    <property type="molecule type" value="Transcribed_RNA"/>
</dbReference>
<reference evidence="2" key="1">
    <citation type="submission" date="2021-01" db="EMBL/GenBank/DDBJ databases">
        <authorList>
            <person name="Corre E."/>
            <person name="Pelletier E."/>
            <person name="Niang G."/>
            <person name="Scheremetjew M."/>
            <person name="Finn R."/>
            <person name="Kale V."/>
            <person name="Holt S."/>
            <person name="Cochrane G."/>
            <person name="Meng A."/>
            <person name="Brown T."/>
            <person name="Cohen L."/>
        </authorList>
    </citation>
    <scope>NUCLEOTIDE SEQUENCE</scope>
    <source>
        <strain evidence="2">NIES-2562</strain>
    </source>
</reference>
<keyword evidence="1" id="KW-1133">Transmembrane helix</keyword>
<evidence type="ECO:0000256" key="1">
    <source>
        <dbReference type="SAM" id="Phobius"/>
    </source>
</evidence>
<proteinExistence type="predicted"/>